<protein>
    <submittedName>
        <fullName evidence="2">Uncharacterized protein</fullName>
    </submittedName>
</protein>
<name>A0ABV5JQP8_9ACTN</name>
<evidence type="ECO:0000256" key="1">
    <source>
        <dbReference type="SAM" id="MobiDB-lite"/>
    </source>
</evidence>
<reference evidence="2 3" key="1">
    <citation type="submission" date="2024-09" db="EMBL/GenBank/DDBJ databases">
        <authorList>
            <person name="Sun Q."/>
            <person name="Mori K."/>
        </authorList>
    </citation>
    <scope>NUCLEOTIDE SEQUENCE [LARGE SCALE GENOMIC DNA]</scope>
    <source>
        <strain evidence="2 3">CCM 7659</strain>
    </source>
</reference>
<evidence type="ECO:0000313" key="2">
    <source>
        <dbReference type="EMBL" id="MFB9259398.1"/>
    </source>
</evidence>
<organism evidence="2 3">
    <name type="scientific">Dietzia aerolata</name>
    <dbReference type="NCBI Taxonomy" id="595984"/>
    <lineage>
        <taxon>Bacteria</taxon>
        <taxon>Bacillati</taxon>
        <taxon>Actinomycetota</taxon>
        <taxon>Actinomycetes</taxon>
        <taxon>Mycobacteriales</taxon>
        <taxon>Dietziaceae</taxon>
        <taxon>Dietzia</taxon>
    </lineage>
</organism>
<sequence>MTAENHDPEEYTPEGATTQEEYEPAPVEVGTVGEADPADVADQSAEVPIDEPGPGGDDDDNPVD</sequence>
<dbReference type="EMBL" id="JBHMDY010000004">
    <property type="protein sequence ID" value="MFB9259398.1"/>
    <property type="molecule type" value="Genomic_DNA"/>
</dbReference>
<dbReference type="Proteomes" id="UP001589700">
    <property type="component" value="Unassembled WGS sequence"/>
</dbReference>
<dbReference type="RefSeq" id="WP_182631733.1">
    <property type="nucleotide sequence ID" value="NZ_JAALDM010000080.1"/>
</dbReference>
<comment type="caution">
    <text evidence="2">The sequence shown here is derived from an EMBL/GenBank/DDBJ whole genome shotgun (WGS) entry which is preliminary data.</text>
</comment>
<feature type="region of interest" description="Disordered" evidence="1">
    <location>
        <begin position="1"/>
        <end position="64"/>
    </location>
</feature>
<evidence type="ECO:0000313" key="3">
    <source>
        <dbReference type="Proteomes" id="UP001589700"/>
    </source>
</evidence>
<gene>
    <name evidence="2" type="ORF">ACFFVD_06240</name>
</gene>
<keyword evidence="3" id="KW-1185">Reference proteome</keyword>
<accession>A0ABV5JQP8</accession>
<proteinExistence type="predicted"/>